<evidence type="ECO:0000313" key="2">
    <source>
        <dbReference type="Proteomes" id="UP000233837"/>
    </source>
</evidence>
<sequence length="83" mass="9499">MILRSHGLNASLFVLIRQKVTGQILFSLHATIGEEITVPVSFSVKCQQGQYSPVLVHKCNLEGLRRFFRVKCCRNKQYSCCLR</sequence>
<reference evidence="1 2" key="2">
    <citation type="journal article" date="2017" name="Nature">
        <title>The Apostasia genome and the evolution of orchids.</title>
        <authorList>
            <person name="Zhang G.Q."/>
            <person name="Liu K.W."/>
            <person name="Li Z."/>
            <person name="Lohaus R."/>
            <person name="Hsiao Y.Y."/>
            <person name="Niu S.C."/>
            <person name="Wang J.Y."/>
            <person name="Lin Y.C."/>
            <person name="Xu Q."/>
            <person name="Chen L.J."/>
            <person name="Yoshida K."/>
            <person name="Fujiwara S."/>
            <person name="Wang Z.W."/>
            <person name="Zhang Y.Q."/>
            <person name="Mitsuda N."/>
            <person name="Wang M."/>
            <person name="Liu G.H."/>
            <person name="Pecoraro L."/>
            <person name="Huang H.X."/>
            <person name="Xiao X.J."/>
            <person name="Lin M."/>
            <person name="Wu X.Y."/>
            <person name="Wu W.L."/>
            <person name="Chen Y.Y."/>
            <person name="Chang S.B."/>
            <person name="Sakamoto S."/>
            <person name="Ohme-Takagi M."/>
            <person name="Yagi M."/>
            <person name="Zeng S.J."/>
            <person name="Shen C.Y."/>
            <person name="Yeh C.M."/>
            <person name="Luo Y.B."/>
            <person name="Tsai W.C."/>
            <person name="Van de Peer Y."/>
            <person name="Liu Z.J."/>
        </authorList>
    </citation>
    <scope>NUCLEOTIDE SEQUENCE [LARGE SCALE GENOMIC DNA]</scope>
    <source>
        <tissue evidence="1">The whole plant</tissue>
    </source>
</reference>
<evidence type="ECO:0000313" key="1">
    <source>
        <dbReference type="EMBL" id="PKU59815.1"/>
    </source>
</evidence>
<proteinExistence type="predicted"/>
<organism evidence="1 2">
    <name type="scientific">Dendrobium catenatum</name>
    <dbReference type="NCBI Taxonomy" id="906689"/>
    <lineage>
        <taxon>Eukaryota</taxon>
        <taxon>Viridiplantae</taxon>
        <taxon>Streptophyta</taxon>
        <taxon>Embryophyta</taxon>
        <taxon>Tracheophyta</taxon>
        <taxon>Spermatophyta</taxon>
        <taxon>Magnoliopsida</taxon>
        <taxon>Liliopsida</taxon>
        <taxon>Asparagales</taxon>
        <taxon>Orchidaceae</taxon>
        <taxon>Epidendroideae</taxon>
        <taxon>Malaxideae</taxon>
        <taxon>Dendrobiinae</taxon>
        <taxon>Dendrobium</taxon>
    </lineage>
</organism>
<dbReference type="AlphaFoldDB" id="A0A2I0V8S0"/>
<reference evidence="1 2" key="1">
    <citation type="journal article" date="2016" name="Sci. Rep.">
        <title>The Dendrobium catenatum Lindl. genome sequence provides insights into polysaccharide synthase, floral development and adaptive evolution.</title>
        <authorList>
            <person name="Zhang G.Q."/>
            <person name="Xu Q."/>
            <person name="Bian C."/>
            <person name="Tsai W.C."/>
            <person name="Yeh C.M."/>
            <person name="Liu K.W."/>
            <person name="Yoshida K."/>
            <person name="Zhang L.S."/>
            <person name="Chang S.B."/>
            <person name="Chen F."/>
            <person name="Shi Y."/>
            <person name="Su Y.Y."/>
            <person name="Zhang Y.Q."/>
            <person name="Chen L.J."/>
            <person name="Yin Y."/>
            <person name="Lin M."/>
            <person name="Huang H."/>
            <person name="Deng H."/>
            <person name="Wang Z.W."/>
            <person name="Zhu S.L."/>
            <person name="Zhao X."/>
            <person name="Deng C."/>
            <person name="Niu S.C."/>
            <person name="Huang J."/>
            <person name="Wang M."/>
            <person name="Liu G.H."/>
            <person name="Yang H.J."/>
            <person name="Xiao X.J."/>
            <person name="Hsiao Y.Y."/>
            <person name="Wu W.L."/>
            <person name="Chen Y.Y."/>
            <person name="Mitsuda N."/>
            <person name="Ohme-Takagi M."/>
            <person name="Luo Y.B."/>
            <person name="Van de Peer Y."/>
            <person name="Liu Z.J."/>
        </authorList>
    </citation>
    <scope>NUCLEOTIDE SEQUENCE [LARGE SCALE GENOMIC DNA]</scope>
    <source>
        <tissue evidence="1">The whole plant</tissue>
    </source>
</reference>
<dbReference type="Proteomes" id="UP000233837">
    <property type="component" value="Unassembled WGS sequence"/>
</dbReference>
<protein>
    <submittedName>
        <fullName evidence="1">Uncharacterized protein</fullName>
    </submittedName>
</protein>
<gene>
    <name evidence="1" type="ORF">MA16_Dca027651</name>
</gene>
<keyword evidence="2" id="KW-1185">Reference proteome</keyword>
<accession>A0A2I0V8S0</accession>
<name>A0A2I0V8S0_9ASPA</name>
<dbReference type="EMBL" id="KZ505344">
    <property type="protein sequence ID" value="PKU59815.1"/>
    <property type="molecule type" value="Genomic_DNA"/>
</dbReference>